<dbReference type="SMART" id="SM00345">
    <property type="entry name" value="HTH_GNTR"/>
    <property type="match status" value="1"/>
</dbReference>
<feature type="domain" description="HTH gntR-type" evidence="5">
    <location>
        <begin position="13"/>
        <end position="81"/>
    </location>
</feature>
<evidence type="ECO:0000256" key="2">
    <source>
        <dbReference type="ARBA" id="ARBA00023125"/>
    </source>
</evidence>
<dbReference type="Proteomes" id="UP000054705">
    <property type="component" value="Unassembled WGS sequence"/>
</dbReference>
<dbReference type="PANTHER" id="PTHR44846">
    <property type="entry name" value="MANNOSYL-D-GLYCERATE TRANSPORT/METABOLISM SYSTEM REPRESSOR MNGR-RELATED"/>
    <property type="match status" value="1"/>
</dbReference>
<dbReference type="Gene3D" id="1.10.10.10">
    <property type="entry name" value="Winged helix-like DNA-binding domain superfamily/Winged helix DNA-binding domain"/>
    <property type="match status" value="1"/>
</dbReference>
<dbReference type="InterPro" id="IPR036390">
    <property type="entry name" value="WH_DNA-bd_sf"/>
</dbReference>
<keyword evidence="1" id="KW-0805">Transcription regulation</keyword>
<accession>A0A101HQZ2</accession>
<evidence type="ECO:0000256" key="1">
    <source>
        <dbReference type="ARBA" id="ARBA00023015"/>
    </source>
</evidence>
<feature type="coiled-coil region" evidence="4">
    <location>
        <begin position="97"/>
        <end position="124"/>
    </location>
</feature>
<sequence length="139" mass="15657">MKMEGSNQTPMHFPRYITIAMDIGERMVRGEYKEGQKISGRSTLAGLYNVSPETVRRALTLLQEAGMVKVVPGAGVFVHSVDAAREYLAESGQYKVIKEMQERLSHLVVQRNKLNADIEHLTAELLDYVLSILSTKHRI</sequence>
<comment type="caution">
    <text evidence="6">The sequence shown here is derived from an EMBL/GenBank/DDBJ whole genome shotgun (WGS) entry which is preliminary data.</text>
</comment>
<gene>
    <name evidence="6" type="ORF">XD97_0688</name>
</gene>
<dbReference type="GO" id="GO:0045892">
    <property type="term" value="P:negative regulation of DNA-templated transcription"/>
    <property type="evidence" value="ECO:0007669"/>
    <property type="project" value="TreeGrafter"/>
</dbReference>
<dbReference type="PROSITE" id="PS50949">
    <property type="entry name" value="HTH_GNTR"/>
    <property type="match status" value="1"/>
</dbReference>
<dbReference type="InterPro" id="IPR050679">
    <property type="entry name" value="Bact_HTH_transcr_reg"/>
</dbReference>
<protein>
    <recommendedName>
        <fullName evidence="5">HTH gntR-type domain-containing protein</fullName>
    </recommendedName>
</protein>
<evidence type="ECO:0000313" key="6">
    <source>
        <dbReference type="EMBL" id="KUK81289.1"/>
    </source>
</evidence>
<evidence type="ECO:0000313" key="7">
    <source>
        <dbReference type="Proteomes" id="UP000054705"/>
    </source>
</evidence>
<dbReference type="InterPro" id="IPR036388">
    <property type="entry name" value="WH-like_DNA-bd_sf"/>
</dbReference>
<dbReference type="PATRIC" id="fig|110500.4.peg.143"/>
<organism evidence="6 7">
    <name type="scientific">Pelotomaculum thermopropionicum</name>
    <dbReference type="NCBI Taxonomy" id="110500"/>
    <lineage>
        <taxon>Bacteria</taxon>
        <taxon>Bacillati</taxon>
        <taxon>Bacillota</taxon>
        <taxon>Clostridia</taxon>
        <taxon>Eubacteriales</taxon>
        <taxon>Desulfotomaculaceae</taxon>
        <taxon>Pelotomaculum</taxon>
    </lineage>
</organism>
<evidence type="ECO:0000259" key="5">
    <source>
        <dbReference type="PROSITE" id="PS50949"/>
    </source>
</evidence>
<dbReference type="GO" id="GO:0003677">
    <property type="term" value="F:DNA binding"/>
    <property type="evidence" value="ECO:0007669"/>
    <property type="project" value="UniProtKB-KW"/>
</dbReference>
<keyword evidence="2" id="KW-0238">DNA-binding</keyword>
<proteinExistence type="predicted"/>
<name>A0A101HQZ2_9FIRM</name>
<dbReference type="Pfam" id="PF00392">
    <property type="entry name" value="GntR"/>
    <property type="match status" value="1"/>
</dbReference>
<keyword evidence="3" id="KW-0804">Transcription</keyword>
<dbReference type="AlphaFoldDB" id="A0A101HQZ2"/>
<dbReference type="CDD" id="cd07377">
    <property type="entry name" value="WHTH_GntR"/>
    <property type="match status" value="1"/>
</dbReference>
<dbReference type="InterPro" id="IPR000524">
    <property type="entry name" value="Tscrpt_reg_HTH_GntR"/>
</dbReference>
<dbReference type="PANTHER" id="PTHR44846:SF1">
    <property type="entry name" value="MANNOSYL-D-GLYCERATE TRANSPORT_METABOLISM SYSTEM REPRESSOR MNGR-RELATED"/>
    <property type="match status" value="1"/>
</dbReference>
<keyword evidence="4" id="KW-0175">Coiled coil</keyword>
<dbReference type="EMBL" id="LGGS01000162">
    <property type="protein sequence ID" value="KUK81289.1"/>
    <property type="molecule type" value="Genomic_DNA"/>
</dbReference>
<reference evidence="7" key="1">
    <citation type="journal article" date="2015" name="MBio">
        <title>Genome-Resolved Metagenomic Analysis Reveals Roles for Candidate Phyla and Other Microbial Community Members in Biogeochemical Transformations in Oil Reservoirs.</title>
        <authorList>
            <person name="Hu P."/>
            <person name="Tom L."/>
            <person name="Singh A."/>
            <person name="Thomas B.C."/>
            <person name="Baker B.J."/>
            <person name="Piceno Y.M."/>
            <person name="Andersen G.L."/>
            <person name="Banfield J.F."/>
        </authorList>
    </citation>
    <scope>NUCLEOTIDE SEQUENCE [LARGE SCALE GENOMIC DNA]</scope>
</reference>
<dbReference type="SUPFAM" id="SSF46785">
    <property type="entry name" value="Winged helix' DNA-binding domain"/>
    <property type="match status" value="1"/>
</dbReference>
<evidence type="ECO:0000256" key="3">
    <source>
        <dbReference type="ARBA" id="ARBA00023163"/>
    </source>
</evidence>
<evidence type="ECO:0000256" key="4">
    <source>
        <dbReference type="SAM" id="Coils"/>
    </source>
</evidence>
<dbReference type="GO" id="GO:0003700">
    <property type="term" value="F:DNA-binding transcription factor activity"/>
    <property type="evidence" value="ECO:0007669"/>
    <property type="project" value="InterPro"/>
</dbReference>